<organism evidence="4 5">
    <name type="scientific">Listeria fleischmannii subsp. fleischmannii</name>
    <dbReference type="NCBI Taxonomy" id="1671902"/>
    <lineage>
        <taxon>Bacteria</taxon>
        <taxon>Bacillati</taxon>
        <taxon>Bacillota</taxon>
        <taxon>Bacilli</taxon>
        <taxon>Bacillales</taxon>
        <taxon>Listeriaceae</taxon>
        <taxon>Listeria</taxon>
    </lineage>
</organism>
<keyword evidence="1" id="KW-0521">NADP</keyword>
<name>A0A2X3HBV0_9LIST</name>
<protein>
    <submittedName>
        <fullName evidence="4">Dihydrodipicolinate reductase</fullName>
    </submittedName>
</protein>
<evidence type="ECO:0000256" key="2">
    <source>
        <dbReference type="ARBA" id="ARBA00023002"/>
    </source>
</evidence>
<reference evidence="4 5" key="1">
    <citation type="submission" date="2018-06" db="EMBL/GenBank/DDBJ databases">
        <authorList>
            <consortium name="Pathogen Informatics"/>
            <person name="Doyle S."/>
        </authorList>
    </citation>
    <scope>NUCLEOTIDE SEQUENCE [LARGE SCALE GENOMIC DNA]</scope>
    <source>
        <strain evidence="4 5">NCTC13940</strain>
    </source>
</reference>
<dbReference type="GO" id="GO:0008839">
    <property type="term" value="F:4-hydroxy-tetrahydrodipicolinate reductase"/>
    <property type="evidence" value="ECO:0007669"/>
    <property type="project" value="InterPro"/>
</dbReference>
<feature type="domain" description="Dihydrodipicolinate reductase N-terminal" evidence="3">
    <location>
        <begin position="2"/>
        <end position="37"/>
    </location>
</feature>
<dbReference type="AlphaFoldDB" id="A0A2X3HBV0"/>
<evidence type="ECO:0000259" key="3">
    <source>
        <dbReference type="Pfam" id="PF01113"/>
    </source>
</evidence>
<dbReference type="Pfam" id="PF01113">
    <property type="entry name" value="DapB_N"/>
    <property type="match status" value="1"/>
</dbReference>
<dbReference type="InterPro" id="IPR036291">
    <property type="entry name" value="NAD(P)-bd_dom_sf"/>
</dbReference>
<dbReference type="GO" id="GO:0009089">
    <property type="term" value="P:lysine biosynthetic process via diaminopimelate"/>
    <property type="evidence" value="ECO:0007669"/>
    <property type="project" value="InterPro"/>
</dbReference>
<evidence type="ECO:0000313" key="5">
    <source>
        <dbReference type="Proteomes" id="UP000250257"/>
    </source>
</evidence>
<evidence type="ECO:0000313" key="4">
    <source>
        <dbReference type="EMBL" id="SQC69781.1"/>
    </source>
</evidence>
<gene>
    <name evidence="4" type="ORF">NCTC13940_01683</name>
</gene>
<dbReference type="Proteomes" id="UP000250257">
    <property type="component" value="Unassembled WGS sequence"/>
</dbReference>
<proteinExistence type="predicted"/>
<keyword evidence="2" id="KW-0560">Oxidoreductase</keyword>
<dbReference type="EMBL" id="UAWT01000019">
    <property type="protein sequence ID" value="SQC69781.1"/>
    <property type="molecule type" value="Genomic_DNA"/>
</dbReference>
<dbReference type="SUPFAM" id="SSF51735">
    <property type="entry name" value="NAD(P)-binding Rossmann-fold domains"/>
    <property type="match status" value="1"/>
</dbReference>
<accession>A0A2X3HBV0</accession>
<evidence type="ECO:0000256" key="1">
    <source>
        <dbReference type="ARBA" id="ARBA00022857"/>
    </source>
</evidence>
<sequence>MIRVAVSGYKGKMGHEVVKTVLREADLELVAVLDKDPTEKI</sequence>
<dbReference type="InterPro" id="IPR000846">
    <property type="entry name" value="DapB_N"/>
</dbReference>
<dbReference type="Gene3D" id="3.40.50.720">
    <property type="entry name" value="NAD(P)-binding Rossmann-like Domain"/>
    <property type="match status" value="1"/>
</dbReference>